<keyword evidence="3" id="KW-1185">Reference proteome</keyword>
<dbReference type="AlphaFoldDB" id="A0AAD6GR02"/>
<accession>A0AAD6GR02</accession>
<organism evidence="2 3">
    <name type="scientific">Penicillium hetheringtonii</name>
    <dbReference type="NCBI Taxonomy" id="911720"/>
    <lineage>
        <taxon>Eukaryota</taxon>
        <taxon>Fungi</taxon>
        <taxon>Dikarya</taxon>
        <taxon>Ascomycota</taxon>
        <taxon>Pezizomycotina</taxon>
        <taxon>Eurotiomycetes</taxon>
        <taxon>Eurotiomycetidae</taxon>
        <taxon>Eurotiales</taxon>
        <taxon>Aspergillaceae</taxon>
        <taxon>Penicillium</taxon>
    </lineage>
</organism>
<gene>
    <name evidence="2" type="ORF">N7450_006889</name>
</gene>
<proteinExistence type="predicted"/>
<feature type="compositionally biased region" description="Basic and acidic residues" evidence="1">
    <location>
        <begin position="63"/>
        <end position="80"/>
    </location>
</feature>
<evidence type="ECO:0000256" key="1">
    <source>
        <dbReference type="SAM" id="MobiDB-lite"/>
    </source>
</evidence>
<dbReference type="EMBL" id="JAQJAC010000006">
    <property type="protein sequence ID" value="KAJ5580588.1"/>
    <property type="molecule type" value="Genomic_DNA"/>
</dbReference>
<name>A0AAD6GR02_9EURO</name>
<comment type="caution">
    <text evidence="2">The sequence shown here is derived from an EMBL/GenBank/DDBJ whole genome shotgun (WGS) entry which is preliminary data.</text>
</comment>
<evidence type="ECO:0000313" key="2">
    <source>
        <dbReference type="EMBL" id="KAJ5580588.1"/>
    </source>
</evidence>
<protein>
    <submittedName>
        <fullName evidence="2">Uncharacterized protein</fullName>
    </submittedName>
</protein>
<reference evidence="2 3" key="1">
    <citation type="journal article" date="2023" name="IMA Fungus">
        <title>Comparative genomic study of the Penicillium genus elucidates a diverse pangenome and 15 lateral gene transfer events.</title>
        <authorList>
            <person name="Petersen C."/>
            <person name="Sorensen T."/>
            <person name="Nielsen M.R."/>
            <person name="Sondergaard T.E."/>
            <person name="Sorensen J.L."/>
            <person name="Fitzpatrick D.A."/>
            <person name="Frisvad J.C."/>
            <person name="Nielsen K.L."/>
        </authorList>
    </citation>
    <scope>NUCLEOTIDE SEQUENCE [LARGE SCALE GENOMIC DNA]</scope>
    <source>
        <strain evidence="2 3">IBT 29057</strain>
    </source>
</reference>
<sequence length="100" mass="11049">MYERDGSDDHGECPNYEPVDEVVGYSFREMLKEKGKFDSSNCQAPPPQVPTSGVELLTTSGGRDGEKEGGRTGRTSDEEADIHVPHLTSVPSMEYIYTSY</sequence>
<dbReference type="Proteomes" id="UP001216150">
    <property type="component" value="Unassembled WGS sequence"/>
</dbReference>
<feature type="region of interest" description="Disordered" evidence="1">
    <location>
        <begin position="36"/>
        <end position="80"/>
    </location>
</feature>
<evidence type="ECO:0000313" key="3">
    <source>
        <dbReference type="Proteomes" id="UP001216150"/>
    </source>
</evidence>